<comment type="function">
    <text evidence="5">May play a role in ribosome biogenesis.</text>
</comment>
<feature type="compositionally biased region" description="Low complexity" evidence="7">
    <location>
        <begin position="1"/>
        <end position="10"/>
    </location>
</feature>
<evidence type="ECO:0000256" key="3">
    <source>
        <dbReference type="ARBA" id="ARBA00022517"/>
    </source>
</evidence>
<dbReference type="Pfam" id="PF07767">
    <property type="entry name" value="Nop53"/>
    <property type="match status" value="1"/>
</dbReference>
<proteinExistence type="inferred from homology"/>
<feature type="compositionally biased region" description="Basic residues" evidence="7">
    <location>
        <begin position="28"/>
        <end position="37"/>
    </location>
</feature>
<evidence type="ECO:0000256" key="1">
    <source>
        <dbReference type="ARBA" id="ARBA00008838"/>
    </source>
</evidence>
<reference evidence="10" key="1">
    <citation type="submission" date="2024-04" db="EMBL/GenBank/DDBJ databases">
        <authorList>
            <person name="Shaw F."/>
            <person name="Minotto A."/>
        </authorList>
    </citation>
    <scope>NUCLEOTIDE SEQUENCE [LARGE SCALE GENOMIC DNA]</scope>
</reference>
<feature type="region of interest" description="Disordered" evidence="7">
    <location>
        <begin position="274"/>
        <end position="306"/>
    </location>
</feature>
<name>A0ABP1DRY7_9APHY</name>
<sequence length="468" mass="52746">MAATTLAAKATQKKSRSTIGAPSQRNQSSRKGKRAWRKNVDIDDVEEVLEEIRTEERITGSALHKKKDEDLFQIDVTGDETVRRHLPKFSTSQLTSAKILAQRSAVPAVVSRTTSSSTHKRKLTHEEKDRLLRMGKRMRKGPFNGVIDPTEMGAGSALLEVSEAVKASGGYDVWGTADESEPDFSGVVPGKMPAVKAPVVPHPRKHITVPAVPAPHEGTSYNPPVTSHQSLLLTAHEIEAKRVKEAEEMRQVRDKVEEARKVAQQEGGVLGMKLDESREQEDAEVDGEDKTRPTKKIPERKTKQERIKAAKRQAEKRALLEKVAQKRMLANVFAAKALRKSVTKKQLAREQLRTEQKQQAEQERLKKGLAGQKLGKHVVPEGAIDVQLGEELSESLRGLKPEGNLFRDRFLNMQHRALVEPRVPVLYVILVFISSISVYLRRIYSPRKRKNKMKEYEKHAFKRFDRDN</sequence>
<organism evidence="9 10">
    <name type="scientific">Somion occarium</name>
    <dbReference type="NCBI Taxonomy" id="3059160"/>
    <lineage>
        <taxon>Eukaryota</taxon>
        <taxon>Fungi</taxon>
        <taxon>Dikarya</taxon>
        <taxon>Basidiomycota</taxon>
        <taxon>Agaricomycotina</taxon>
        <taxon>Agaricomycetes</taxon>
        <taxon>Polyporales</taxon>
        <taxon>Cerrenaceae</taxon>
        <taxon>Somion</taxon>
    </lineage>
</organism>
<dbReference type="InterPro" id="IPR011687">
    <property type="entry name" value="Nop53/GLTSCR2"/>
</dbReference>
<keyword evidence="8" id="KW-1133">Transmembrane helix</keyword>
<accession>A0ABP1DRY7</accession>
<evidence type="ECO:0000256" key="4">
    <source>
        <dbReference type="ARBA" id="ARBA00023242"/>
    </source>
</evidence>
<evidence type="ECO:0000313" key="9">
    <source>
        <dbReference type="EMBL" id="CAL1709724.1"/>
    </source>
</evidence>
<feature type="compositionally biased region" description="Polar residues" evidence="7">
    <location>
        <begin position="17"/>
        <end position="27"/>
    </location>
</feature>
<keyword evidence="10" id="KW-1185">Reference proteome</keyword>
<feature type="compositionally biased region" description="Basic and acidic residues" evidence="7">
    <location>
        <begin position="288"/>
        <end position="306"/>
    </location>
</feature>
<protein>
    <recommendedName>
        <fullName evidence="2 5">Ribosome biogenesis protein NOP53</fullName>
    </recommendedName>
</protein>
<evidence type="ECO:0000256" key="7">
    <source>
        <dbReference type="SAM" id="MobiDB-lite"/>
    </source>
</evidence>
<keyword evidence="4 5" id="KW-0539">Nucleus</keyword>
<feature type="transmembrane region" description="Helical" evidence="8">
    <location>
        <begin position="425"/>
        <end position="444"/>
    </location>
</feature>
<keyword evidence="3 5" id="KW-0690">Ribosome biogenesis</keyword>
<evidence type="ECO:0000256" key="8">
    <source>
        <dbReference type="SAM" id="Phobius"/>
    </source>
</evidence>
<evidence type="ECO:0000256" key="2">
    <source>
        <dbReference type="ARBA" id="ARBA00018339"/>
    </source>
</evidence>
<keyword evidence="8" id="KW-0812">Transmembrane</keyword>
<dbReference type="PIRSF" id="PIRSF017302">
    <property type="entry name" value="Gltscr2"/>
    <property type="match status" value="1"/>
</dbReference>
<feature type="region of interest" description="Disordered" evidence="7">
    <location>
        <begin position="1"/>
        <end position="37"/>
    </location>
</feature>
<comment type="subcellular location">
    <subcellularLocation>
        <location evidence="5">Nucleus</location>
        <location evidence="5">Nucleolus</location>
    </subcellularLocation>
    <subcellularLocation>
        <location evidence="5">Nucleus</location>
        <location evidence="5">Nucleoplasm</location>
    </subcellularLocation>
</comment>
<feature type="compositionally biased region" description="Acidic residues" evidence="7">
    <location>
        <begin position="278"/>
        <end position="287"/>
    </location>
</feature>
<comment type="similarity">
    <text evidence="1 5">Belongs to the NOP53 family.</text>
</comment>
<keyword evidence="8" id="KW-0472">Membrane</keyword>
<keyword evidence="6" id="KW-0175">Coiled coil</keyword>
<evidence type="ECO:0000256" key="5">
    <source>
        <dbReference type="PIRNR" id="PIRNR017302"/>
    </source>
</evidence>
<gene>
    <name evidence="9" type="ORF">GFSPODELE1_LOCUS7477</name>
</gene>
<dbReference type="PANTHER" id="PTHR14211:SF7">
    <property type="entry name" value="RIBOSOME BIOGENESIS PROTEIN NOP53"/>
    <property type="match status" value="1"/>
</dbReference>
<feature type="coiled-coil region" evidence="6">
    <location>
        <begin position="235"/>
        <end position="266"/>
    </location>
</feature>
<evidence type="ECO:0000256" key="6">
    <source>
        <dbReference type="SAM" id="Coils"/>
    </source>
</evidence>
<dbReference type="Proteomes" id="UP001497453">
    <property type="component" value="Chromosome 5"/>
</dbReference>
<dbReference type="EMBL" id="OZ037948">
    <property type="protein sequence ID" value="CAL1709724.1"/>
    <property type="molecule type" value="Genomic_DNA"/>
</dbReference>
<dbReference type="PANTHER" id="PTHR14211">
    <property type="entry name" value="GLIOMA SUPPRESSOR CANDIDATE REGION GENE 2"/>
    <property type="match status" value="1"/>
</dbReference>
<evidence type="ECO:0000313" key="10">
    <source>
        <dbReference type="Proteomes" id="UP001497453"/>
    </source>
</evidence>